<gene>
    <name evidence="1" type="ORF">H8730_00810</name>
</gene>
<name>A0A926HZF5_9FIRM</name>
<proteinExistence type="predicted"/>
<evidence type="ECO:0000313" key="2">
    <source>
        <dbReference type="Proteomes" id="UP000657006"/>
    </source>
</evidence>
<evidence type="ECO:0008006" key="3">
    <source>
        <dbReference type="Google" id="ProtNLM"/>
    </source>
</evidence>
<reference evidence="1" key="1">
    <citation type="submission" date="2020-08" db="EMBL/GenBank/DDBJ databases">
        <title>Genome public.</title>
        <authorList>
            <person name="Liu C."/>
            <person name="Sun Q."/>
        </authorList>
    </citation>
    <scope>NUCLEOTIDE SEQUENCE</scope>
    <source>
        <strain evidence="1">NSJ-32</strain>
    </source>
</reference>
<accession>A0A926HZF5</accession>
<organism evidence="1 2">
    <name type="scientific">Bianquea renquensis</name>
    <dbReference type="NCBI Taxonomy" id="2763661"/>
    <lineage>
        <taxon>Bacteria</taxon>
        <taxon>Bacillati</taxon>
        <taxon>Bacillota</taxon>
        <taxon>Clostridia</taxon>
        <taxon>Eubacteriales</taxon>
        <taxon>Bianqueaceae</taxon>
        <taxon>Bianquea</taxon>
    </lineage>
</organism>
<sequence>MGNDAFVHISKKSCSKKMVEKLLGMMDYKKYGEIFYCGNDEEYKYYSGIKVWQCDESENEVVYRVRTQASASGYDIQKQNDTIRCLKKYCMGYFESDVGKNRYFEIGRLVKGAESGCYFAIQNLDNSFSLLCHSLSQYPEDQEGERGILELAGIPTPSIFNANVYLAYLCSVIEEYFRSTYISLLKYSEKKEKILNMKFSPYDMVDISERRKNVEEVYARTLSFQNIGKVTSNFKALNSKLDISKPLKEPYHRRKESLYDQINRIFERRHGMIHRMEIDISYSAKELEKDIKDVKVALKRVYLYICNQYNWKAEEIII</sequence>
<comment type="caution">
    <text evidence="1">The sequence shown here is derived from an EMBL/GenBank/DDBJ whole genome shotgun (WGS) entry which is preliminary data.</text>
</comment>
<dbReference type="RefSeq" id="WP_249289149.1">
    <property type="nucleotide sequence ID" value="NZ_JACRSQ010000001.1"/>
</dbReference>
<dbReference type="Proteomes" id="UP000657006">
    <property type="component" value="Unassembled WGS sequence"/>
</dbReference>
<dbReference type="AlphaFoldDB" id="A0A926HZF5"/>
<protein>
    <recommendedName>
        <fullName evidence="3">RiboL-PSP-HEPN domain-containing protein</fullName>
    </recommendedName>
</protein>
<evidence type="ECO:0000313" key="1">
    <source>
        <dbReference type="EMBL" id="MBC8542089.1"/>
    </source>
</evidence>
<keyword evidence="2" id="KW-1185">Reference proteome</keyword>
<dbReference type="EMBL" id="JACRSQ010000001">
    <property type="protein sequence ID" value="MBC8542089.1"/>
    <property type="molecule type" value="Genomic_DNA"/>
</dbReference>